<proteinExistence type="predicted"/>
<dbReference type="InterPro" id="IPR043519">
    <property type="entry name" value="NT_sf"/>
</dbReference>
<dbReference type="Gene3D" id="3.30.460.10">
    <property type="entry name" value="Beta Polymerase, domain 2"/>
    <property type="match status" value="1"/>
</dbReference>
<dbReference type="CDD" id="cd05402">
    <property type="entry name" value="NT_PAP_TUTase"/>
    <property type="match status" value="1"/>
</dbReference>
<dbReference type="PANTHER" id="PTHR45979">
    <property type="entry name" value="PAP/OAS1 SUBSTRATE-BINDING DOMAIN SUPERFAMILY"/>
    <property type="match status" value="1"/>
</dbReference>
<dbReference type="SUPFAM" id="SSF81631">
    <property type="entry name" value="PAP/OAS1 substrate-binding domain"/>
    <property type="match status" value="1"/>
</dbReference>
<dbReference type="Pfam" id="PF26180">
    <property type="entry name" value="PAP-OAS1"/>
    <property type="match status" value="1"/>
</dbReference>
<name>A0A2Z7B2N6_9LAMI</name>
<sequence length="778" mass="85416">MSRLEVDSAAEVLKEEREVFRPGRTCPRPDLVSFKKEYLSAAEEAAQEVLDCIHPTLDSEEERSDVTDHLRRLIKAHVFPYGSVPLKTYLPDGDIDLTVLGDPSAGESLPHDVFAVLRGEEQNENSEYQIRDTQIIDAEVKLVKCIVQNVVVDISFNQIGGLSTLCFLEQVDRLVGKNHLFKRSIILIKTWCFYESRILGSTHGLISTYALETLILYIFQLFHSTITGPLVALYMFLDCYSQFDWDNYCVSLKGPVRISSLPNIEVKMPDSVLNGLLLVEEFIENCVGMFSVSLKSLEANQKAFQPKHLNIIDPLKENNNLGRSVNRGNSFRIRSAIKYGARKLGLVLSLPSDQVADGIRKFFANALSRHRKQSRGKVEHLDLELGDEASLPASSLSGGDSSSIYDMLLESSSSDSDNDGFGVEGRTPSSRENQPDRCSDEEVSSSKTSESFCSANRASSVHGYNVGRTSSTLRSGASCYFSSRKLGASLHENAVKSPAETQRLEARKLHRKEFVDTAAQKSAHNSCSHPWSDLERTRSDSKAIALENLRDVLAKTDLGSVGGESEATDNLADLTGDYDSHLRSFLCGQLTTAPNLCSPSTSRIQNKNKWDPVEHSVPLGRGHHSQVNAPSFSMGQAMYSGADFVLPATGFHVEGRLNTRGTGTYFPTVVSGFYRDRPSQGRGRGRAAANRSHFQRYPHSNAASHPAPGRPGNRSHGQWESPSAVGDGDQSSAHLNSSCRIEFGSVGNLAEEVISASTQARGSTHCGLSGNSRPNYNK</sequence>
<reference evidence="3 4" key="1">
    <citation type="journal article" date="2015" name="Proc. Natl. Acad. Sci. U.S.A.">
        <title>The resurrection genome of Boea hygrometrica: A blueprint for survival of dehydration.</title>
        <authorList>
            <person name="Xiao L."/>
            <person name="Yang G."/>
            <person name="Zhang L."/>
            <person name="Yang X."/>
            <person name="Zhao S."/>
            <person name="Ji Z."/>
            <person name="Zhou Q."/>
            <person name="Hu M."/>
            <person name="Wang Y."/>
            <person name="Chen M."/>
            <person name="Xu Y."/>
            <person name="Jin H."/>
            <person name="Xiao X."/>
            <person name="Hu G."/>
            <person name="Bao F."/>
            <person name="Hu Y."/>
            <person name="Wan P."/>
            <person name="Li L."/>
            <person name="Deng X."/>
            <person name="Kuang T."/>
            <person name="Xiang C."/>
            <person name="Zhu J.K."/>
            <person name="Oliver M.J."/>
            <person name="He Y."/>
        </authorList>
    </citation>
    <scope>NUCLEOTIDE SEQUENCE [LARGE SCALE GENOMIC DNA]</scope>
    <source>
        <strain evidence="4">cv. XS01</strain>
    </source>
</reference>
<dbReference type="AlphaFoldDB" id="A0A2Z7B2N6"/>
<organism evidence="3 4">
    <name type="scientific">Dorcoceras hygrometricum</name>
    <dbReference type="NCBI Taxonomy" id="472368"/>
    <lineage>
        <taxon>Eukaryota</taxon>
        <taxon>Viridiplantae</taxon>
        <taxon>Streptophyta</taxon>
        <taxon>Embryophyta</taxon>
        <taxon>Tracheophyta</taxon>
        <taxon>Spermatophyta</taxon>
        <taxon>Magnoliopsida</taxon>
        <taxon>eudicotyledons</taxon>
        <taxon>Gunneridae</taxon>
        <taxon>Pentapetalae</taxon>
        <taxon>asterids</taxon>
        <taxon>lamiids</taxon>
        <taxon>Lamiales</taxon>
        <taxon>Gesneriaceae</taxon>
        <taxon>Didymocarpoideae</taxon>
        <taxon>Trichosporeae</taxon>
        <taxon>Loxocarpinae</taxon>
        <taxon>Dorcoceras</taxon>
    </lineage>
</organism>
<feature type="compositionally biased region" description="Polar residues" evidence="1">
    <location>
        <begin position="769"/>
        <end position="778"/>
    </location>
</feature>
<feature type="domain" description="PAP/OAS1 substrate-binding-related" evidence="2">
    <location>
        <begin position="175"/>
        <end position="367"/>
    </location>
</feature>
<dbReference type="EMBL" id="KV011838">
    <property type="protein sequence ID" value="KZV25782.1"/>
    <property type="molecule type" value="Genomic_DNA"/>
</dbReference>
<keyword evidence="4" id="KW-1185">Reference proteome</keyword>
<dbReference type="Proteomes" id="UP000250235">
    <property type="component" value="Unassembled WGS sequence"/>
</dbReference>
<feature type="region of interest" description="Disordered" evidence="1">
    <location>
        <begin position="757"/>
        <end position="778"/>
    </location>
</feature>
<dbReference type="Gene3D" id="1.10.1410.10">
    <property type="match status" value="1"/>
</dbReference>
<protein>
    <recommendedName>
        <fullName evidence="2">PAP/OAS1 substrate-binding-related domain-containing protein</fullName>
    </recommendedName>
</protein>
<feature type="region of interest" description="Disordered" evidence="1">
    <location>
        <begin position="668"/>
        <end position="736"/>
    </location>
</feature>
<accession>A0A2Z7B2N6</accession>
<dbReference type="OrthoDB" id="273917at2759"/>
<gene>
    <name evidence="3" type="ORF">F511_04843</name>
</gene>
<feature type="region of interest" description="Disordered" evidence="1">
    <location>
        <begin position="412"/>
        <end position="452"/>
    </location>
</feature>
<evidence type="ECO:0000259" key="2">
    <source>
        <dbReference type="Pfam" id="PF26180"/>
    </source>
</evidence>
<evidence type="ECO:0000256" key="1">
    <source>
        <dbReference type="SAM" id="MobiDB-lite"/>
    </source>
</evidence>
<evidence type="ECO:0000313" key="4">
    <source>
        <dbReference type="Proteomes" id="UP000250235"/>
    </source>
</evidence>
<dbReference type="SUPFAM" id="SSF81301">
    <property type="entry name" value="Nucleotidyltransferase"/>
    <property type="match status" value="1"/>
</dbReference>
<dbReference type="PANTHER" id="PTHR45979:SF28">
    <property type="entry name" value="POLY(A) RNA POLYMERASE CID14-LIKE"/>
    <property type="match status" value="1"/>
</dbReference>
<dbReference type="InterPro" id="IPR058920">
    <property type="entry name" value="PAP-OAS1-bd-rel"/>
</dbReference>
<evidence type="ECO:0000313" key="3">
    <source>
        <dbReference type="EMBL" id="KZV25782.1"/>
    </source>
</evidence>
<dbReference type="InterPro" id="IPR058921">
    <property type="entry name" value="PAP/OAS1-rel"/>
</dbReference>